<dbReference type="Pfam" id="PF02875">
    <property type="entry name" value="Mur_ligase_C"/>
    <property type="match status" value="1"/>
</dbReference>
<dbReference type="InterPro" id="IPR001645">
    <property type="entry name" value="Folylpolyglutamate_synth"/>
</dbReference>
<keyword evidence="4" id="KW-0547">Nucleotide-binding</keyword>
<evidence type="ECO:0000256" key="5">
    <source>
        <dbReference type="ARBA" id="ARBA00022840"/>
    </source>
</evidence>
<dbReference type="Gene3D" id="3.40.1190.10">
    <property type="entry name" value="Mur-like, catalytic domain"/>
    <property type="match status" value="1"/>
</dbReference>
<dbReference type="PANTHER" id="PTHR11136">
    <property type="entry name" value="FOLYLPOLYGLUTAMATE SYNTHASE-RELATED"/>
    <property type="match status" value="1"/>
</dbReference>
<dbReference type="EC" id="6.3.2.17" evidence="8"/>
<gene>
    <name evidence="8" type="ORF">MNBD_GAMMA12-301</name>
</gene>
<keyword evidence="3" id="KW-0479">Metal-binding</keyword>
<dbReference type="EC" id="6.3.2.12" evidence="8"/>
<evidence type="ECO:0000256" key="4">
    <source>
        <dbReference type="ARBA" id="ARBA00022741"/>
    </source>
</evidence>
<protein>
    <submittedName>
        <fullName evidence="8">Dihydrofolate synthase @ Folylpolyglutamate synthase</fullName>
        <ecNumber evidence="8">6.3.2.12</ecNumber>
        <ecNumber evidence="8">6.3.2.17</ecNumber>
    </submittedName>
</protein>
<dbReference type="SUPFAM" id="SSF53244">
    <property type="entry name" value="MurD-like peptide ligases, peptide-binding domain"/>
    <property type="match status" value="1"/>
</dbReference>
<accession>A0A3B0XRD1</accession>
<comment type="similarity">
    <text evidence="1">Belongs to the folylpolyglutamate synthase family.</text>
</comment>
<proteinExistence type="inferred from homology"/>
<dbReference type="Gene3D" id="3.90.190.20">
    <property type="entry name" value="Mur ligase, C-terminal domain"/>
    <property type="match status" value="1"/>
</dbReference>
<dbReference type="PANTHER" id="PTHR11136:SF0">
    <property type="entry name" value="DIHYDROFOLATE SYNTHETASE-RELATED"/>
    <property type="match status" value="1"/>
</dbReference>
<dbReference type="EMBL" id="UOFL01000003">
    <property type="protein sequence ID" value="VAW70808.1"/>
    <property type="molecule type" value="Genomic_DNA"/>
</dbReference>
<dbReference type="GO" id="GO:0005737">
    <property type="term" value="C:cytoplasm"/>
    <property type="evidence" value="ECO:0007669"/>
    <property type="project" value="TreeGrafter"/>
</dbReference>
<reference evidence="8" key="1">
    <citation type="submission" date="2018-06" db="EMBL/GenBank/DDBJ databases">
        <authorList>
            <person name="Zhirakovskaya E."/>
        </authorList>
    </citation>
    <scope>NUCLEOTIDE SEQUENCE</scope>
</reference>
<evidence type="ECO:0000256" key="1">
    <source>
        <dbReference type="ARBA" id="ARBA00008276"/>
    </source>
</evidence>
<dbReference type="GO" id="GO:0004326">
    <property type="term" value="F:tetrahydrofolylpolyglutamate synthase activity"/>
    <property type="evidence" value="ECO:0007669"/>
    <property type="project" value="UniProtKB-EC"/>
</dbReference>
<dbReference type="AlphaFoldDB" id="A0A3B0XRD1"/>
<dbReference type="NCBIfam" id="TIGR01499">
    <property type="entry name" value="folC"/>
    <property type="match status" value="1"/>
</dbReference>
<evidence type="ECO:0000256" key="6">
    <source>
        <dbReference type="ARBA" id="ARBA00022842"/>
    </source>
</evidence>
<feature type="domain" description="Mur ligase C-terminal" evidence="7">
    <location>
        <begin position="302"/>
        <end position="430"/>
    </location>
</feature>
<name>A0A3B0XRD1_9ZZZZ</name>
<evidence type="ECO:0000256" key="3">
    <source>
        <dbReference type="ARBA" id="ARBA00022723"/>
    </source>
</evidence>
<dbReference type="InterPro" id="IPR004101">
    <property type="entry name" value="Mur_ligase_C"/>
</dbReference>
<dbReference type="GO" id="GO:0046872">
    <property type="term" value="F:metal ion binding"/>
    <property type="evidence" value="ECO:0007669"/>
    <property type="project" value="UniProtKB-KW"/>
</dbReference>
<evidence type="ECO:0000259" key="7">
    <source>
        <dbReference type="Pfam" id="PF02875"/>
    </source>
</evidence>
<evidence type="ECO:0000313" key="8">
    <source>
        <dbReference type="EMBL" id="VAW70808.1"/>
    </source>
</evidence>
<keyword evidence="6" id="KW-0460">Magnesium</keyword>
<dbReference type="GO" id="GO:0005524">
    <property type="term" value="F:ATP binding"/>
    <property type="evidence" value="ECO:0007669"/>
    <property type="project" value="UniProtKB-KW"/>
</dbReference>
<dbReference type="InterPro" id="IPR036565">
    <property type="entry name" value="Mur-like_cat_sf"/>
</dbReference>
<dbReference type="InterPro" id="IPR036615">
    <property type="entry name" value="Mur_ligase_C_dom_sf"/>
</dbReference>
<keyword evidence="5" id="KW-0067">ATP-binding</keyword>
<dbReference type="GO" id="GO:0008841">
    <property type="term" value="F:dihydrofolate synthase activity"/>
    <property type="evidence" value="ECO:0007669"/>
    <property type="project" value="UniProtKB-EC"/>
</dbReference>
<sequence length="447" mass="49273">MIAGITVNTQKFSSLDQWLDWQQLLHPAEIELGLERVQQVWLALGALPLADTIITVAGTNGKGSSIAYLEAIYTAAGYKVGSFTSPHLHSYTERIRVNGEAVSEQKICHAFQRIDLAREEISLTYFEFATLAALDIFSSHSLDIVLLEVGLGGRLDAVNIIDAHAVLLTSIGIDHVDWLGATRELIGAEKAGVMRAGQVLVCADPSPPESVKIKAQQLNLSICLAEQDYLIQSSELAWSWIPNSVLYSETKPLHSLPFPIMRGAKQLHNSASVIAMVMRLYQQHPVPIDAIRIGLQAAKVVGRFEVIPGPVTWVFDVAHNIDSTQALADNLRDMSCSGTTRALFSVLQDKDMLNIMEVITDSIEQWFVCPIEAARGRSFETIESEFEALKLHNTNQNFQTTYLFRDINAALEAIVSESVVGDRVVVFGSFILVAKVMSLYQAVYFAK</sequence>
<keyword evidence="2 8" id="KW-0436">Ligase</keyword>
<dbReference type="SUPFAM" id="SSF53623">
    <property type="entry name" value="MurD-like peptide ligases, catalytic domain"/>
    <property type="match status" value="1"/>
</dbReference>
<dbReference type="PIRSF" id="PIRSF001563">
    <property type="entry name" value="Folylpolyglu_synth"/>
    <property type="match status" value="1"/>
</dbReference>
<organism evidence="8">
    <name type="scientific">hydrothermal vent metagenome</name>
    <dbReference type="NCBI Taxonomy" id="652676"/>
    <lineage>
        <taxon>unclassified sequences</taxon>
        <taxon>metagenomes</taxon>
        <taxon>ecological metagenomes</taxon>
    </lineage>
</organism>
<evidence type="ECO:0000256" key="2">
    <source>
        <dbReference type="ARBA" id="ARBA00022598"/>
    </source>
</evidence>